<evidence type="ECO:0000256" key="2">
    <source>
        <dbReference type="ARBA" id="ARBA00023015"/>
    </source>
</evidence>
<dbReference type="AlphaFoldDB" id="A0A1H0HD06"/>
<dbReference type="EMBL" id="FNIV01000004">
    <property type="protein sequence ID" value="SDO17096.1"/>
    <property type="molecule type" value="Genomic_DNA"/>
</dbReference>
<evidence type="ECO:0000259" key="5">
    <source>
        <dbReference type="PROSITE" id="PS50931"/>
    </source>
</evidence>
<keyword evidence="7" id="KW-1185">Reference proteome</keyword>
<dbReference type="OrthoDB" id="646694at2"/>
<organism evidence="6 7">
    <name type="scientific">Halomonas shengliensis</name>
    <dbReference type="NCBI Taxonomy" id="419597"/>
    <lineage>
        <taxon>Bacteria</taxon>
        <taxon>Pseudomonadati</taxon>
        <taxon>Pseudomonadota</taxon>
        <taxon>Gammaproteobacteria</taxon>
        <taxon>Oceanospirillales</taxon>
        <taxon>Halomonadaceae</taxon>
        <taxon>Halomonas</taxon>
    </lineage>
</organism>
<keyword evidence="4" id="KW-0804">Transcription</keyword>
<dbReference type="SUPFAM" id="SSF46785">
    <property type="entry name" value="Winged helix' DNA-binding domain"/>
    <property type="match status" value="1"/>
</dbReference>
<evidence type="ECO:0000256" key="4">
    <source>
        <dbReference type="ARBA" id="ARBA00023163"/>
    </source>
</evidence>
<sequence length="307" mass="33671">MEFRQLSYFVAVAETGSISAASRRVHVAQPALTRQIRLLEEDLATQLLERHARGVRLTVAGKALYEEAITLLDRRIQVRARLSALGSGLTGKLGLGVTVTHLWMPEVADLLGRYRQCYPQVGFEVFPLLSGPQLDRLRAGTLDAGILYLDSGDQPGLETRLLQRDHLILAVPADSPWAASPPRRLAELERADFIWGFRSVSPVYYDRVMAHFQRLDFHPRVVQFGADNIAILSMVAAGLGVAIVPAASACHPMPGIRFVAMQALRECAMPLWLAWRAGNDSPALHNLVALAEAGFTPARESRPGDPA</sequence>
<accession>A0A1H0HD06</accession>
<dbReference type="PANTHER" id="PTHR30346:SF28">
    <property type="entry name" value="HTH-TYPE TRANSCRIPTIONAL REGULATOR CYNR"/>
    <property type="match status" value="1"/>
</dbReference>
<name>A0A1H0HD06_9GAMM</name>
<dbReference type="CDD" id="cd08414">
    <property type="entry name" value="PBP2_LTTR_aromatics_like"/>
    <property type="match status" value="1"/>
</dbReference>
<dbReference type="PANTHER" id="PTHR30346">
    <property type="entry name" value="TRANSCRIPTIONAL DUAL REGULATOR HCAR-RELATED"/>
    <property type="match status" value="1"/>
</dbReference>
<dbReference type="PROSITE" id="PS50931">
    <property type="entry name" value="HTH_LYSR"/>
    <property type="match status" value="1"/>
</dbReference>
<comment type="similarity">
    <text evidence="1">Belongs to the LysR transcriptional regulatory family.</text>
</comment>
<dbReference type="STRING" id="419597.SAMN04487957_104124"/>
<dbReference type="InterPro" id="IPR005119">
    <property type="entry name" value="LysR_subst-bd"/>
</dbReference>
<reference evidence="7" key="1">
    <citation type="submission" date="2016-10" db="EMBL/GenBank/DDBJ databases">
        <authorList>
            <person name="Varghese N."/>
            <person name="Submissions S."/>
        </authorList>
    </citation>
    <scope>NUCLEOTIDE SEQUENCE [LARGE SCALE GENOMIC DNA]</scope>
    <source>
        <strain evidence="7">CGMCC 1.6444</strain>
    </source>
</reference>
<evidence type="ECO:0000256" key="3">
    <source>
        <dbReference type="ARBA" id="ARBA00023125"/>
    </source>
</evidence>
<evidence type="ECO:0000256" key="1">
    <source>
        <dbReference type="ARBA" id="ARBA00009437"/>
    </source>
</evidence>
<protein>
    <submittedName>
        <fullName evidence="6">DNA-binding transcriptional regulator, LysR family</fullName>
    </submittedName>
</protein>
<keyword evidence="2" id="KW-0805">Transcription regulation</keyword>
<dbReference type="Gene3D" id="3.40.190.10">
    <property type="entry name" value="Periplasmic binding protein-like II"/>
    <property type="match status" value="2"/>
</dbReference>
<evidence type="ECO:0000313" key="7">
    <source>
        <dbReference type="Proteomes" id="UP000199075"/>
    </source>
</evidence>
<dbReference type="PRINTS" id="PR00039">
    <property type="entry name" value="HTHLYSR"/>
</dbReference>
<evidence type="ECO:0000313" key="6">
    <source>
        <dbReference type="EMBL" id="SDO17096.1"/>
    </source>
</evidence>
<dbReference type="Pfam" id="PF03466">
    <property type="entry name" value="LysR_substrate"/>
    <property type="match status" value="1"/>
</dbReference>
<dbReference type="InterPro" id="IPR036390">
    <property type="entry name" value="WH_DNA-bd_sf"/>
</dbReference>
<dbReference type="SUPFAM" id="SSF53850">
    <property type="entry name" value="Periplasmic binding protein-like II"/>
    <property type="match status" value="1"/>
</dbReference>
<dbReference type="GO" id="GO:0032993">
    <property type="term" value="C:protein-DNA complex"/>
    <property type="evidence" value="ECO:0007669"/>
    <property type="project" value="TreeGrafter"/>
</dbReference>
<dbReference type="GO" id="GO:0003700">
    <property type="term" value="F:DNA-binding transcription factor activity"/>
    <property type="evidence" value="ECO:0007669"/>
    <property type="project" value="InterPro"/>
</dbReference>
<dbReference type="InterPro" id="IPR000847">
    <property type="entry name" value="LysR_HTH_N"/>
</dbReference>
<dbReference type="GO" id="GO:0003677">
    <property type="term" value="F:DNA binding"/>
    <property type="evidence" value="ECO:0007669"/>
    <property type="project" value="UniProtKB-KW"/>
</dbReference>
<dbReference type="Proteomes" id="UP000199075">
    <property type="component" value="Unassembled WGS sequence"/>
</dbReference>
<proteinExistence type="inferred from homology"/>
<dbReference type="Pfam" id="PF00126">
    <property type="entry name" value="HTH_1"/>
    <property type="match status" value="1"/>
</dbReference>
<dbReference type="FunFam" id="1.10.10.10:FF:000001">
    <property type="entry name" value="LysR family transcriptional regulator"/>
    <property type="match status" value="1"/>
</dbReference>
<feature type="domain" description="HTH lysR-type" evidence="5">
    <location>
        <begin position="1"/>
        <end position="58"/>
    </location>
</feature>
<dbReference type="InterPro" id="IPR036388">
    <property type="entry name" value="WH-like_DNA-bd_sf"/>
</dbReference>
<dbReference type="Gene3D" id="1.10.10.10">
    <property type="entry name" value="Winged helix-like DNA-binding domain superfamily/Winged helix DNA-binding domain"/>
    <property type="match status" value="1"/>
</dbReference>
<dbReference type="RefSeq" id="WP_089677855.1">
    <property type="nucleotide sequence ID" value="NZ_FNIV01000004.1"/>
</dbReference>
<keyword evidence="3 6" id="KW-0238">DNA-binding</keyword>
<gene>
    <name evidence="6" type="ORF">SAMN04487957_104124</name>
</gene>